<evidence type="ECO:0000259" key="13">
    <source>
        <dbReference type="Pfam" id="PF08546"/>
    </source>
</evidence>
<dbReference type="SUPFAM" id="SSF51735">
    <property type="entry name" value="NAD(P)-binding Rossmann-fold domains"/>
    <property type="match status" value="1"/>
</dbReference>
<dbReference type="SUPFAM" id="SSF48179">
    <property type="entry name" value="6-phosphogluconate dehydrogenase C-terminal domain-like"/>
    <property type="match status" value="1"/>
</dbReference>
<reference evidence="14 15" key="1">
    <citation type="journal article" date="2015" name="Genome Announc.">
        <title>Draft Genome Sequences of Marine Isolates of Thalassomonas viridans and Thalassomonas actiniarum.</title>
        <authorList>
            <person name="Olonade I."/>
            <person name="van Zyl L.J."/>
            <person name="Trindade M."/>
        </authorList>
    </citation>
    <scope>NUCLEOTIDE SEQUENCE [LARGE SCALE GENOMIC DNA]</scope>
    <source>
        <strain evidence="14 15">A5K-106</strain>
    </source>
</reference>
<dbReference type="InterPro" id="IPR003710">
    <property type="entry name" value="ApbA"/>
</dbReference>
<dbReference type="InterPro" id="IPR008927">
    <property type="entry name" value="6-PGluconate_DH-like_C_sf"/>
</dbReference>
<dbReference type="FunFam" id="1.10.1040.10:FF:000017">
    <property type="entry name" value="2-dehydropantoate 2-reductase"/>
    <property type="match status" value="1"/>
</dbReference>
<dbReference type="Gene3D" id="1.10.1040.10">
    <property type="entry name" value="N-(1-d-carboxylethyl)-l-norvaline Dehydrogenase, domain 2"/>
    <property type="match status" value="1"/>
</dbReference>
<dbReference type="InterPro" id="IPR013328">
    <property type="entry name" value="6PGD_dom2"/>
</dbReference>
<evidence type="ECO:0000259" key="12">
    <source>
        <dbReference type="Pfam" id="PF02558"/>
    </source>
</evidence>
<keyword evidence="7 11" id="KW-0521">NADP</keyword>
<feature type="domain" description="Ketopantoate reductase C-terminal" evidence="13">
    <location>
        <begin position="182"/>
        <end position="302"/>
    </location>
</feature>
<dbReference type="InterPro" id="IPR036291">
    <property type="entry name" value="NAD(P)-bd_dom_sf"/>
</dbReference>
<keyword evidence="8 11" id="KW-0560">Oxidoreductase</keyword>
<dbReference type="FunFam" id="3.40.50.720:FF:000307">
    <property type="entry name" value="2-dehydropantoate 2-reductase"/>
    <property type="match status" value="1"/>
</dbReference>
<dbReference type="Proteomes" id="UP000032568">
    <property type="component" value="Chromosome"/>
</dbReference>
<dbReference type="PANTHER" id="PTHR21708">
    <property type="entry name" value="PROBABLE 2-DEHYDROPANTOATE 2-REDUCTASE"/>
    <property type="match status" value="1"/>
</dbReference>
<dbReference type="InterPro" id="IPR013332">
    <property type="entry name" value="KPR_N"/>
</dbReference>
<evidence type="ECO:0000256" key="3">
    <source>
        <dbReference type="ARBA" id="ARBA00007870"/>
    </source>
</evidence>
<comment type="function">
    <text evidence="1 11">Catalyzes the NADPH-dependent reduction of ketopantoate into pantoic acid.</text>
</comment>
<evidence type="ECO:0000256" key="6">
    <source>
        <dbReference type="ARBA" id="ARBA00022655"/>
    </source>
</evidence>
<keyword evidence="6 11" id="KW-0566">Pantothenate biosynthesis</keyword>
<dbReference type="Pfam" id="PF02558">
    <property type="entry name" value="ApbA"/>
    <property type="match status" value="1"/>
</dbReference>
<dbReference type="InterPro" id="IPR013752">
    <property type="entry name" value="KPA_reductase"/>
</dbReference>
<comment type="catalytic activity">
    <reaction evidence="10 11">
        <text>(R)-pantoate + NADP(+) = 2-dehydropantoate + NADPH + H(+)</text>
        <dbReference type="Rhea" id="RHEA:16233"/>
        <dbReference type="ChEBI" id="CHEBI:11561"/>
        <dbReference type="ChEBI" id="CHEBI:15378"/>
        <dbReference type="ChEBI" id="CHEBI:15980"/>
        <dbReference type="ChEBI" id="CHEBI:57783"/>
        <dbReference type="ChEBI" id="CHEBI:58349"/>
        <dbReference type="EC" id="1.1.1.169"/>
    </reaction>
</comment>
<dbReference type="Gene3D" id="3.40.50.720">
    <property type="entry name" value="NAD(P)-binding Rossmann-like Domain"/>
    <property type="match status" value="1"/>
</dbReference>
<dbReference type="GO" id="GO:0005737">
    <property type="term" value="C:cytoplasm"/>
    <property type="evidence" value="ECO:0007669"/>
    <property type="project" value="TreeGrafter"/>
</dbReference>
<evidence type="ECO:0000256" key="10">
    <source>
        <dbReference type="ARBA" id="ARBA00048793"/>
    </source>
</evidence>
<dbReference type="Pfam" id="PF08546">
    <property type="entry name" value="ApbA_C"/>
    <property type="match status" value="1"/>
</dbReference>
<gene>
    <name evidence="14" type="ORF">SG35_011630</name>
</gene>
<keyword evidence="15" id="KW-1185">Reference proteome</keyword>
<feature type="domain" description="Ketopantoate reductase N-terminal" evidence="12">
    <location>
        <begin position="3"/>
        <end position="152"/>
    </location>
</feature>
<protein>
    <recommendedName>
        <fullName evidence="5 11">2-dehydropantoate 2-reductase</fullName>
        <ecNumber evidence="4 11">1.1.1.169</ecNumber>
    </recommendedName>
    <alternativeName>
        <fullName evidence="9 11">Ketopantoate reductase</fullName>
    </alternativeName>
</protein>
<organism evidence="14 15">
    <name type="scientific">Thalassomonas actiniarum</name>
    <dbReference type="NCBI Taxonomy" id="485447"/>
    <lineage>
        <taxon>Bacteria</taxon>
        <taxon>Pseudomonadati</taxon>
        <taxon>Pseudomonadota</taxon>
        <taxon>Gammaproteobacteria</taxon>
        <taxon>Alteromonadales</taxon>
        <taxon>Colwelliaceae</taxon>
        <taxon>Thalassomonas</taxon>
    </lineage>
</organism>
<accession>A0AAF0C5Q9</accession>
<evidence type="ECO:0000256" key="8">
    <source>
        <dbReference type="ARBA" id="ARBA00023002"/>
    </source>
</evidence>
<evidence type="ECO:0000256" key="2">
    <source>
        <dbReference type="ARBA" id="ARBA00004994"/>
    </source>
</evidence>
<evidence type="ECO:0000256" key="5">
    <source>
        <dbReference type="ARBA" id="ARBA00019465"/>
    </source>
</evidence>
<comment type="pathway">
    <text evidence="2 11">Cofactor biosynthesis; (R)-pantothenate biosynthesis; (R)-pantoate from 3-methyl-2-oxobutanoate: step 2/2.</text>
</comment>
<proteinExistence type="inferred from homology"/>
<evidence type="ECO:0000256" key="7">
    <source>
        <dbReference type="ARBA" id="ARBA00022857"/>
    </source>
</evidence>
<evidence type="ECO:0000313" key="15">
    <source>
        <dbReference type="Proteomes" id="UP000032568"/>
    </source>
</evidence>
<name>A0AAF0C5Q9_9GAMM</name>
<evidence type="ECO:0000313" key="14">
    <source>
        <dbReference type="EMBL" id="WDE01229.1"/>
    </source>
</evidence>
<dbReference type="RefSeq" id="WP_044831523.1">
    <property type="nucleotide sequence ID" value="NZ_CP059735.1"/>
</dbReference>
<evidence type="ECO:0000256" key="9">
    <source>
        <dbReference type="ARBA" id="ARBA00032024"/>
    </source>
</evidence>
<comment type="similarity">
    <text evidence="3 11">Belongs to the ketopantoate reductase family.</text>
</comment>
<dbReference type="GO" id="GO:0008677">
    <property type="term" value="F:2-dehydropantoate 2-reductase activity"/>
    <property type="evidence" value="ECO:0007669"/>
    <property type="project" value="UniProtKB-EC"/>
</dbReference>
<evidence type="ECO:0000256" key="11">
    <source>
        <dbReference type="RuleBase" id="RU362068"/>
    </source>
</evidence>
<dbReference type="NCBIfam" id="TIGR00745">
    <property type="entry name" value="apbA_panE"/>
    <property type="match status" value="1"/>
</dbReference>
<dbReference type="GO" id="GO:0015940">
    <property type="term" value="P:pantothenate biosynthetic process"/>
    <property type="evidence" value="ECO:0007669"/>
    <property type="project" value="UniProtKB-KW"/>
</dbReference>
<sequence length="308" mass="33094">MRIVFVGCGAVGGYFGARLLQSGEDVTFIARNHQLAALKQQGLTIKSIAGDACITDIQVMDKPDAGFKADIIFVTVKTFQLAGALPAIKSMLAPHTRVIPLLNGISAAKNLMEGGIAKQHILGGLAKIIAKVSEPGVINHTGATPHITLGLFHDSEASEQTVVNDLAQRLKKAGISTGLSRNIELALWRKYLFVAAWGALACVARVPVGPLRENSGTRAVLIKLMQEYRAIANSLRVEINQQIVDETLAFIDQLPEQSETSMQRDIASQTPSEFDALVTDALNLAREQGLDVPRLSFCHAILALQLGQ</sequence>
<dbReference type="EMBL" id="CP059735">
    <property type="protein sequence ID" value="WDE01229.1"/>
    <property type="molecule type" value="Genomic_DNA"/>
</dbReference>
<dbReference type="PANTHER" id="PTHR21708:SF26">
    <property type="entry name" value="2-DEHYDROPANTOATE 2-REDUCTASE"/>
    <property type="match status" value="1"/>
</dbReference>
<dbReference type="AlphaFoldDB" id="A0AAF0C5Q9"/>
<dbReference type="EC" id="1.1.1.169" evidence="4 11"/>
<evidence type="ECO:0000256" key="4">
    <source>
        <dbReference type="ARBA" id="ARBA00013014"/>
    </source>
</evidence>
<reference evidence="14 15" key="2">
    <citation type="journal article" date="2022" name="Mar. Drugs">
        <title>Bioassay-Guided Fractionation Leads to the Detection of Cholic Acid Generated by the Rare Thalassomonas sp.</title>
        <authorList>
            <person name="Pheiffer F."/>
            <person name="Schneider Y.K."/>
            <person name="Hansen E.H."/>
            <person name="Andersen J.H."/>
            <person name="Isaksson J."/>
            <person name="Busche T."/>
            <person name="R C."/>
            <person name="Kalinowski J."/>
            <person name="Zyl L.V."/>
            <person name="Trindade M."/>
        </authorList>
    </citation>
    <scope>NUCLEOTIDE SEQUENCE [LARGE SCALE GENOMIC DNA]</scope>
    <source>
        <strain evidence="14 15">A5K-106</strain>
    </source>
</reference>
<evidence type="ECO:0000256" key="1">
    <source>
        <dbReference type="ARBA" id="ARBA00002919"/>
    </source>
</evidence>
<dbReference type="KEGG" id="tact:SG35_011630"/>
<dbReference type="InterPro" id="IPR051402">
    <property type="entry name" value="KPR-Related"/>
</dbReference>